<gene>
    <name evidence="1" type="ORF">g.48634</name>
</gene>
<organism evidence="1">
    <name type="scientific">Sipha flava</name>
    <name type="common">yellow sugarcane aphid</name>
    <dbReference type="NCBI Taxonomy" id="143950"/>
    <lineage>
        <taxon>Eukaryota</taxon>
        <taxon>Metazoa</taxon>
        <taxon>Ecdysozoa</taxon>
        <taxon>Arthropoda</taxon>
        <taxon>Hexapoda</taxon>
        <taxon>Insecta</taxon>
        <taxon>Pterygota</taxon>
        <taxon>Neoptera</taxon>
        <taxon>Paraneoptera</taxon>
        <taxon>Hemiptera</taxon>
        <taxon>Sternorrhyncha</taxon>
        <taxon>Aphidomorpha</taxon>
        <taxon>Aphidoidea</taxon>
        <taxon>Aphididae</taxon>
        <taxon>Sipha</taxon>
    </lineage>
</organism>
<name>A0A2S2R3R0_9HEMI</name>
<proteinExistence type="predicted"/>
<protein>
    <submittedName>
        <fullName evidence="1">Uncharacterized protein</fullName>
    </submittedName>
</protein>
<reference evidence="1" key="1">
    <citation type="submission" date="2018-04" db="EMBL/GenBank/DDBJ databases">
        <title>Transcriptome assembly of Sipha flava.</title>
        <authorList>
            <person name="Scully E.D."/>
            <person name="Geib S.M."/>
            <person name="Palmer N.A."/>
            <person name="Koch K."/>
            <person name="Bradshaw J."/>
            <person name="Heng-Moss T."/>
            <person name="Sarath G."/>
        </authorList>
    </citation>
    <scope>NUCLEOTIDE SEQUENCE</scope>
</reference>
<evidence type="ECO:0000313" key="1">
    <source>
        <dbReference type="EMBL" id="MBY84390.1"/>
    </source>
</evidence>
<sequence length="139" mass="15969">MAQCDAGNLIAIDERQMIVVDHVHQASANVHQRKGHRKRGRFVVILRVERPGIIPDRSKLYVCIQLLDDDKSRVITITPLLFVELQIPPNNGRHVLPFRFANVGFRAVIIQAQDQMARDRVPFKQYEYIVSNWNSLAVS</sequence>
<accession>A0A2S2R3R0</accession>
<dbReference type="AlphaFoldDB" id="A0A2S2R3R0"/>
<dbReference type="EMBL" id="GGMS01015187">
    <property type="protein sequence ID" value="MBY84390.1"/>
    <property type="molecule type" value="Transcribed_RNA"/>
</dbReference>